<keyword evidence="13" id="KW-1185">Reference proteome</keyword>
<evidence type="ECO:0000256" key="3">
    <source>
        <dbReference type="ARBA" id="ARBA00022679"/>
    </source>
</evidence>
<evidence type="ECO:0000256" key="9">
    <source>
        <dbReference type="ARBA" id="ARBA00047885"/>
    </source>
</evidence>
<evidence type="ECO:0000256" key="11">
    <source>
        <dbReference type="PIRSR" id="PIRSR016958-1"/>
    </source>
</evidence>
<evidence type="ECO:0000256" key="10">
    <source>
        <dbReference type="ARBA" id="ARBA00048167"/>
    </source>
</evidence>
<protein>
    <recommendedName>
        <fullName evidence="6">Alpha N-terminal protein methyltransferase 1</fullName>
        <ecNumber evidence="5">2.1.1.244</ecNumber>
    </recommendedName>
    <alternativeName>
        <fullName evidence="7">X-Pro-Lys N-terminal protein methyltransferase 1</fullName>
    </alternativeName>
</protein>
<evidence type="ECO:0000256" key="8">
    <source>
        <dbReference type="ARBA" id="ARBA00047306"/>
    </source>
</evidence>
<evidence type="ECO:0000256" key="4">
    <source>
        <dbReference type="ARBA" id="ARBA00022691"/>
    </source>
</evidence>
<evidence type="ECO:0000256" key="1">
    <source>
        <dbReference type="ARBA" id="ARBA00009059"/>
    </source>
</evidence>
<dbReference type="Pfam" id="PF05891">
    <property type="entry name" value="Methyltransf_PK"/>
    <property type="match status" value="1"/>
</dbReference>
<comment type="catalytic activity">
    <reaction evidence="10">
        <text>N-terminal L-alanyl-L-prolyl-L-lysyl-[protein] + 3 S-adenosyl-L-methionine = N-terminal N,N,N-trimethyl-L-alanyl-L-prolyl-L-lysyl-[protein] + 3 S-adenosyl-L-homocysteine + 3 H(+)</text>
        <dbReference type="Rhea" id="RHEA:54712"/>
        <dbReference type="Rhea" id="RHEA-COMP:13785"/>
        <dbReference type="Rhea" id="RHEA-COMP:13971"/>
        <dbReference type="ChEBI" id="CHEBI:15378"/>
        <dbReference type="ChEBI" id="CHEBI:57856"/>
        <dbReference type="ChEBI" id="CHEBI:59789"/>
        <dbReference type="ChEBI" id="CHEBI:138057"/>
        <dbReference type="ChEBI" id="CHEBI:138315"/>
        <dbReference type="EC" id="2.1.1.244"/>
    </reaction>
</comment>
<comment type="similarity">
    <text evidence="1">Belongs to the methyltransferase superfamily. NTM1 family.</text>
</comment>
<evidence type="ECO:0000313" key="13">
    <source>
        <dbReference type="Proteomes" id="UP001321749"/>
    </source>
</evidence>
<accession>A0AAV9I4K0</accession>
<keyword evidence="2" id="KW-0489">Methyltransferase</keyword>
<evidence type="ECO:0000256" key="6">
    <source>
        <dbReference type="ARBA" id="ARBA00039449"/>
    </source>
</evidence>
<evidence type="ECO:0000256" key="5">
    <source>
        <dbReference type="ARBA" id="ARBA00039112"/>
    </source>
</evidence>
<dbReference type="Gene3D" id="3.40.50.150">
    <property type="entry name" value="Vaccinia Virus protein VP39"/>
    <property type="match status" value="1"/>
</dbReference>
<dbReference type="PANTHER" id="PTHR12753:SF0">
    <property type="entry name" value="ALPHA N-TERMINAL PROTEIN METHYLTRANSFERASE 1"/>
    <property type="match status" value="1"/>
</dbReference>
<feature type="binding site" evidence="11">
    <location>
        <position position="87"/>
    </location>
    <ligand>
        <name>S-adenosyl-L-methionine</name>
        <dbReference type="ChEBI" id="CHEBI:59789"/>
    </ligand>
</feature>
<dbReference type="EMBL" id="MU864932">
    <property type="protein sequence ID" value="KAK4466342.1"/>
    <property type="molecule type" value="Genomic_DNA"/>
</dbReference>
<keyword evidence="4 11" id="KW-0949">S-adenosyl-L-methionine</keyword>
<comment type="catalytic activity">
    <reaction evidence="8">
        <text>N-terminal L-seryl-L-prolyl-L-lysyl-[protein] + 3 S-adenosyl-L-methionine = N-terminal N,N,N-trimethyl-L-seryl-L-prolyl-L-lysyl-[protein] + 3 S-adenosyl-L-homocysteine + 3 H(+)</text>
        <dbReference type="Rhea" id="RHEA:54724"/>
        <dbReference type="Rhea" id="RHEA-COMP:13789"/>
        <dbReference type="Rhea" id="RHEA-COMP:13973"/>
        <dbReference type="ChEBI" id="CHEBI:15378"/>
        <dbReference type="ChEBI" id="CHEBI:57856"/>
        <dbReference type="ChEBI" id="CHEBI:59789"/>
        <dbReference type="ChEBI" id="CHEBI:138061"/>
        <dbReference type="ChEBI" id="CHEBI:138317"/>
        <dbReference type="EC" id="2.1.1.244"/>
    </reaction>
</comment>
<dbReference type="Proteomes" id="UP001321749">
    <property type="component" value="Unassembled WGS sequence"/>
</dbReference>
<feature type="binding site" evidence="11">
    <location>
        <position position="82"/>
    </location>
    <ligand>
        <name>S-adenosyl-L-methionine</name>
        <dbReference type="ChEBI" id="CHEBI:59789"/>
    </ligand>
</feature>
<evidence type="ECO:0000256" key="2">
    <source>
        <dbReference type="ARBA" id="ARBA00022603"/>
    </source>
</evidence>
<feature type="binding site" evidence="11">
    <location>
        <position position="144"/>
    </location>
    <ligand>
        <name>S-adenosyl-L-methionine</name>
        <dbReference type="ChEBI" id="CHEBI:59789"/>
    </ligand>
</feature>
<dbReference type="PANTHER" id="PTHR12753">
    <property type="entry name" value="AD-003 - RELATED"/>
    <property type="match status" value="1"/>
</dbReference>
<reference evidence="12" key="2">
    <citation type="submission" date="2023-06" db="EMBL/GenBank/DDBJ databases">
        <authorList>
            <consortium name="Lawrence Berkeley National Laboratory"/>
            <person name="Mondo S.J."/>
            <person name="Hensen N."/>
            <person name="Bonometti L."/>
            <person name="Westerberg I."/>
            <person name="Brannstrom I.O."/>
            <person name="Guillou S."/>
            <person name="Cros-Aarteil S."/>
            <person name="Calhoun S."/>
            <person name="Haridas S."/>
            <person name="Kuo A."/>
            <person name="Pangilinan J."/>
            <person name="Riley R."/>
            <person name="Labutti K."/>
            <person name="Andreopoulos B."/>
            <person name="Lipzen A."/>
            <person name="Chen C."/>
            <person name="Yanf M."/>
            <person name="Daum C."/>
            <person name="Ng V."/>
            <person name="Clum A."/>
            <person name="Steindorff A."/>
            <person name="Ohm R."/>
            <person name="Martin F."/>
            <person name="Silar P."/>
            <person name="Natvig D."/>
            <person name="Lalanne C."/>
            <person name="Gautier V."/>
            <person name="Ament-Velasquez S.L."/>
            <person name="Kruys A."/>
            <person name="Hutchinson M.I."/>
            <person name="Powell A.J."/>
            <person name="Barry K."/>
            <person name="Miller A.N."/>
            <person name="Grigoriev I.V."/>
            <person name="Debuchy R."/>
            <person name="Gladieux P."/>
            <person name="Thoren M.H."/>
            <person name="Johannesson H."/>
        </authorList>
    </citation>
    <scope>NUCLEOTIDE SEQUENCE</scope>
    <source>
        <strain evidence="12">PSN324</strain>
    </source>
</reference>
<organism evidence="12 13">
    <name type="scientific">Cladorrhinum samala</name>
    <dbReference type="NCBI Taxonomy" id="585594"/>
    <lineage>
        <taxon>Eukaryota</taxon>
        <taxon>Fungi</taxon>
        <taxon>Dikarya</taxon>
        <taxon>Ascomycota</taxon>
        <taxon>Pezizomycotina</taxon>
        <taxon>Sordariomycetes</taxon>
        <taxon>Sordariomycetidae</taxon>
        <taxon>Sordariales</taxon>
        <taxon>Podosporaceae</taxon>
        <taxon>Cladorrhinum</taxon>
    </lineage>
</organism>
<evidence type="ECO:0000256" key="7">
    <source>
        <dbReference type="ARBA" id="ARBA00043129"/>
    </source>
</evidence>
<keyword evidence="3" id="KW-0808">Transferase</keyword>
<comment type="caution">
    <text evidence="12">The sequence shown here is derived from an EMBL/GenBank/DDBJ whole genome shotgun (WGS) entry which is preliminary data.</text>
</comment>
<dbReference type="AlphaFoldDB" id="A0AAV9I4K0"/>
<dbReference type="InterPro" id="IPR029063">
    <property type="entry name" value="SAM-dependent_MTases_sf"/>
</dbReference>
<dbReference type="SUPFAM" id="SSF53335">
    <property type="entry name" value="S-adenosyl-L-methionine-dependent methyltransferases"/>
    <property type="match status" value="1"/>
</dbReference>
<dbReference type="GO" id="GO:0032259">
    <property type="term" value="P:methylation"/>
    <property type="evidence" value="ECO:0007669"/>
    <property type="project" value="UniProtKB-KW"/>
</dbReference>
<dbReference type="PIRSF" id="PIRSF016958">
    <property type="entry name" value="DUF858_MeTrfase_lik"/>
    <property type="match status" value="1"/>
</dbReference>
<proteinExistence type="inferred from homology"/>
<dbReference type="GO" id="GO:0071885">
    <property type="term" value="F:N-terminal protein N-methyltransferase activity"/>
    <property type="evidence" value="ECO:0007669"/>
    <property type="project" value="UniProtKB-EC"/>
</dbReference>
<dbReference type="InterPro" id="IPR008576">
    <property type="entry name" value="MeTrfase_NTM1"/>
</dbReference>
<dbReference type="CDD" id="cd02440">
    <property type="entry name" value="AdoMet_MTases"/>
    <property type="match status" value="1"/>
</dbReference>
<dbReference type="GO" id="GO:0005737">
    <property type="term" value="C:cytoplasm"/>
    <property type="evidence" value="ECO:0007669"/>
    <property type="project" value="TreeGrafter"/>
</dbReference>
<comment type="catalytic activity">
    <reaction evidence="9">
        <text>N-terminal L-prolyl-L-prolyl-L-lysyl-[protein] + 2 S-adenosyl-L-methionine = N-terminal N,N-dimethyl-L-prolyl-L-prolyl-L-lysyl-[protein] + 2 S-adenosyl-L-homocysteine + 2 H(+)</text>
        <dbReference type="Rhea" id="RHEA:54736"/>
        <dbReference type="Rhea" id="RHEA-COMP:13787"/>
        <dbReference type="Rhea" id="RHEA-COMP:13974"/>
        <dbReference type="ChEBI" id="CHEBI:15378"/>
        <dbReference type="ChEBI" id="CHEBI:57856"/>
        <dbReference type="ChEBI" id="CHEBI:59789"/>
        <dbReference type="ChEBI" id="CHEBI:138059"/>
        <dbReference type="ChEBI" id="CHEBI:138318"/>
        <dbReference type="EC" id="2.1.1.244"/>
    </reaction>
</comment>
<reference evidence="12" key="1">
    <citation type="journal article" date="2023" name="Mol. Phylogenet. Evol.">
        <title>Genome-scale phylogeny and comparative genomics of the fungal order Sordariales.</title>
        <authorList>
            <person name="Hensen N."/>
            <person name="Bonometti L."/>
            <person name="Westerberg I."/>
            <person name="Brannstrom I.O."/>
            <person name="Guillou S."/>
            <person name="Cros-Aarteil S."/>
            <person name="Calhoun S."/>
            <person name="Haridas S."/>
            <person name="Kuo A."/>
            <person name="Mondo S."/>
            <person name="Pangilinan J."/>
            <person name="Riley R."/>
            <person name="LaButti K."/>
            <person name="Andreopoulos B."/>
            <person name="Lipzen A."/>
            <person name="Chen C."/>
            <person name="Yan M."/>
            <person name="Daum C."/>
            <person name="Ng V."/>
            <person name="Clum A."/>
            <person name="Steindorff A."/>
            <person name="Ohm R.A."/>
            <person name="Martin F."/>
            <person name="Silar P."/>
            <person name="Natvig D.O."/>
            <person name="Lalanne C."/>
            <person name="Gautier V."/>
            <person name="Ament-Velasquez S.L."/>
            <person name="Kruys A."/>
            <person name="Hutchinson M.I."/>
            <person name="Powell A.J."/>
            <person name="Barry K."/>
            <person name="Miller A.N."/>
            <person name="Grigoriev I.V."/>
            <person name="Debuchy R."/>
            <person name="Gladieux P."/>
            <person name="Hiltunen Thoren M."/>
            <person name="Johannesson H."/>
        </authorList>
    </citation>
    <scope>NUCLEOTIDE SEQUENCE</scope>
    <source>
        <strain evidence="12">PSN324</strain>
    </source>
</reference>
<dbReference type="EC" id="2.1.1.244" evidence="5"/>
<sequence length="247" mass="26995">MTTTTTVVGEPADGVSASTKDGREYWDGIDADVNGMLGGIPSVVGYAHISKVDLQSSRSFLAKLGIGSKNGRHKIDNALEGGAGIGRITKGLLLEVAHHVDVIEPVPKFTALLKDTPGVRTIFNIGLDDWRPTEGLQYDLIWTQWCVGHLTDDQLVAYLQRCQEALNPDGGVIVIKENLSITDCDDFDEVDRSVTREDRKFLSLFEQAGLRVIKAEIQKGLPSRSETKLLPVKAYALKPKTPTKPLE</sequence>
<name>A0AAV9I4K0_9PEZI</name>
<gene>
    <name evidence="12" type="ORF">QBC42DRAFT_259349</name>
</gene>
<evidence type="ECO:0000313" key="12">
    <source>
        <dbReference type="EMBL" id="KAK4466342.1"/>
    </source>
</evidence>